<keyword evidence="4" id="KW-1185">Reference proteome</keyword>
<dbReference type="RefSeq" id="WP_211783556.1">
    <property type="nucleotide sequence ID" value="NZ_CP047289.1"/>
</dbReference>
<dbReference type="Proteomes" id="UP000679284">
    <property type="component" value="Chromosome"/>
</dbReference>
<accession>A0A8J8MTE5</accession>
<dbReference type="PANTHER" id="PTHR40254">
    <property type="entry name" value="BLR0577 PROTEIN"/>
    <property type="match status" value="1"/>
</dbReference>
<name>A0A8J8MTE5_9RHOB</name>
<dbReference type="PANTHER" id="PTHR40254:SF1">
    <property type="entry name" value="BLR0577 PROTEIN"/>
    <property type="match status" value="1"/>
</dbReference>
<dbReference type="Gene3D" id="3.40.50.720">
    <property type="entry name" value="NAD(P)-binding Rossmann-like Domain"/>
    <property type="match status" value="1"/>
</dbReference>
<feature type="transmembrane region" description="Helical" evidence="1">
    <location>
        <begin position="12"/>
        <end position="32"/>
    </location>
</feature>
<proteinExistence type="predicted"/>
<dbReference type="InterPro" id="IPR036188">
    <property type="entry name" value="FAD/NAD-bd_sf"/>
</dbReference>
<protein>
    <submittedName>
        <fullName evidence="3">NAD(P)-binding protein</fullName>
    </submittedName>
</protein>
<gene>
    <name evidence="3" type="ORF">GR316_08675</name>
</gene>
<reference evidence="3" key="1">
    <citation type="submission" date="2020-01" db="EMBL/GenBank/DDBJ databases">
        <authorList>
            <person name="Yang Y."/>
            <person name="Kwon Y.M."/>
        </authorList>
    </citation>
    <scope>NUCLEOTIDE SEQUENCE</scope>
    <source>
        <strain evidence="3">PG104</strain>
    </source>
</reference>
<dbReference type="EMBL" id="CP047289">
    <property type="protein sequence ID" value="QUS36335.1"/>
    <property type="molecule type" value="Genomic_DNA"/>
</dbReference>
<keyword evidence="1" id="KW-0472">Membrane</keyword>
<dbReference type="InterPro" id="IPR038732">
    <property type="entry name" value="HpyO/CreE_NAD-binding"/>
</dbReference>
<keyword evidence="1" id="KW-1133">Transmembrane helix</keyword>
<evidence type="ECO:0000259" key="2">
    <source>
        <dbReference type="Pfam" id="PF13454"/>
    </source>
</evidence>
<sequence length="452" mass="48277">MPDDPPCPSAPRHVLIIGGGASGVIMAAHVLMRPGTRVTLIERGARTGCGIAYATTDPNHLLNTRAQGMSAFADRPDDFLDWLHREGRAVCPDAFADRASYGRYLGQVLAPWDGTARLTILQAEVTALEPCPHGIIAHLPGHPALRADRAILATGHAVPEAGPDLDGAWSFGADMEAAGDVVIVGSGLSMVDQVLSLLAAGHRGTIIAVSRRGRLPLPHAAAGARPPPAHPPIGAEVSALLQWARAFARRIEAEGGRWQDAVDAIRPQAQRIWQGMSEAQRRRFLRHAATWWGVHRHRIPPASASLLQGALDRGQLVIQRAAFEGTEREGADRIARIRHAGGQSRRIRAARIIDCRGILRDPETHGSALIRDLLRRGTARMDPLRIGLSVDAASRLIGADGQAAERILALGPVARAAFWEITAVPDIRDQAARLAAVLEAQDQGTAPSFGPA</sequence>
<dbReference type="AlphaFoldDB" id="A0A8J8MTE5"/>
<evidence type="ECO:0000256" key="1">
    <source>
        <dbReference type="SAM" id="Phobius"/>
    </source>
</evidence>
<keyword evidence="1" id="KW-0812">Transmembrane</keyword>
<organism evidence="3 4">
    <name type="scientific">Falsirhodobacter algicola</name>
    <dbReference type="NCBI Taxonomy" id="2692330"/>
    <lineage>
        <taxon>Bacteria</taxon>
        <taxon>Pseudomonadati</taxon>
        <taxon>Pseudomonadota</taxon>
        <taxon>Alphaproteobacteria</taxon>
        <taxon>Rhodobacterales</taxon>
        <taxon>Paracoccaceae</taxon>
        <taxon>Falsirhodobacter</taxon>
    </lineage>
</organism>
<evidence type="ECO:0000313" key="3">
    <source>
        <dbReference type="EMBL" id="QUS36335.1"/>
    </source>
</evidence>
<dbReference type="Gene3D" id="3.50.50.60">
    <property type="entry name" value="FAD/NAD(P)-binding domain"/>
    <property type="match status" value="1"/>
</dbReference>
<dbReference type="Pfam" id="PF13454">
    <property type="entry name" value="NAD_binding_9"/>
    <property type="match status" value="1"/>
</dbReference>
<dbReference type="InterPro" id="IPR052189">
    <property type="entry name" value="L-asp_N-monooxygenase_NS-form"/>
</dbReference>
<dbReference type="SUPFAM" id="SSF51905">
    <property type="entry name" value="FAD/NAD(P)-binding domain"/>
    <property type="match status" value="1"/>
</dbReference>
<evidence type="ECO:0000313" key="4">
    <source>
        <dbReference type="Proteomes" id="UP000679284"/>
    </source>
</evidence>
<feature type="domain" description="FAD-dependent urate hydroxylase HpyO/Asp monooxygenase CreE-like FAD/NAD(P)-binding" evidence="2">
    <location>
        <begin position="16"/>
        <end position="156"/>
    </location>
</feature>
<dbReference type="KEGG" id="fap:GR316_08675"/>